<dbReference type="Proteomes" id="UP000694391">
    <property type="component" value="Unplaced"/>
</dbReference>
<reference evidence="2" key="1">
    <citation type="submission" date="2025-08" db="UniProtKB">
        <authorList>
            <consortium name="Ensembl"/>
        </authorList>
    </citation>
    <scope>IDENTIFICATION</scope>
</reference>
<dbReference type="Ensembl" id="ENSCAFT00020012900.1">
    <property type="protein sequence ID" value="ENSCAFP00020011124.1"/>
    <property type="gene ID" value="ENSCAFG00020009018.1"/>
</dbReference>
<evidence type="ECO:0000313" key="2">
    <source>
        <dbReference type="Ensembl" id="ENSCAFP00020011124.1"/>
    </source>
</evidence>
<organism evidence="2 3">
    <name type="scientific">Canis lupus dingo</name>
    <name type="common">dingo</name>
    <dbReference type="NCBI Taxonomy" id="286419"/>
    <lineage>
        <taxon>Eukaryota</taxon>
        <taxon>Metazoa</taxon>
        <taxon>Chordata</taxon>
        <taxon>Craniata</taxon>
        <taxon>Vertebrata</taxon>
        <taxon>Euteleostomi</taxon>
        <taxon>Mammalia</taxon>
        <taxon>Eutheria</taxon>
        <taxon>Laurasiatheria</taxon>
        <taxon>Carnivora</taxon>
        <taxon>Caniformia</taxon>
        <taxon>Canidae</taxon>
        <taxon>Canis</taxon>
    </lineage>
</organism>
<proteinExistence type="predicted"/>
<dbReference type="GeneTree" id="ENSGT01010000222629"/>
<evidence type="ECO:0000313" key="3">
    <source>
        <dbReference type="Proteomes" id="UP000694391"/>
    </source>
</evidence>
<name>A0A8C0K739_CANLU</name>
<evidence type="ECO:0000256" key="1">
    <source>
        <dbReference type="SAM" id="MobiDB-lite"/>
    </source>
</evidence>
<keyword evidence="3" id="KW-1185">Reference proteome</keyword>
<protein>
    <submittedName>
        <fullName evidence="2">Uncharacterized protein</fullName>
    </submittedName>
</protein>
<dbReference type="AlphaFoldDB" id="A0A8C0K739"/>
<feature type="region of interest" description="Disordered" evidence="1">
    <location>
        <begin position="269"/>
        <end position="333"/>
    </location>
</feature>
<reference evidence="2" key="2">
    <citation type="submission" date="2025-09" db="UniProtKB">
        <authorList>
            <consortium name="Ensembl"/>
        </authorList>
    </citation>
    <scope>IDENTIFICATION</scope>
</reference>
<feature type="compositionally biased region" description="Low complexity" evidence="1">
    <location>
        <begin position="291"/>
        <end position="316"/>
    </location>
</feature>
<sequence>MSAKYLSCGEPSSYAWAKCPFPLPRAPSSHRHANTHTSTRGLGHPHVLGLDAGLLGPDVAIILITLVVPLAFFYPPLPLGHNKPSEVGVQLILLVDAPLLDAVPTLLLGDAQSTRDIIPEVEPLLLGKVVGWGNRGFRSPSGQSIHLLALPQEEVCLHRLPVQFQSPPAVSQGLLMLLHLQIAQRPVGVVHGHQRIPAGRRLRVLAAHEEPVALLLELLRARALFGASAAGAQPRAALLLLLALHSAARHSPGFAPRLRVWPALRPQPEPAARARDPLGPGPAIRHRNFRPRGAGPAARAGAPAGARWWRRTTSPTRRGHQRRAPAHPTCMNM</sequence>
<accession>A0A8C0K739</accession>